<dbReference type="OrthoDB" id="3404679at2"/>
<proteinExistence type="predicted"/>
<evidence type="ECO:0000313" key="5">
    <source>
        <dbReference type="Proteomes" id="UP000325763"/>
    </source>
</evidence>
<dbReference type="Proteomes" id="UP000031526">
    <property type="component" value="Chromosome"/>
</dbReference>
<name>A0A0B5DF79_9ACTN</name>
<organism evidence="2 4">
    <name type="scientific">Streptomyces nodosus</name>
    <dbReference type="NCBI Taxonomy" id="40318"/>
    <lineage>
        <taxon>Bacteria</taxon>
        <taxon>Bacillati</taxon>
        <taxon>Actinomycetota</taxon>
        <taxon>Actinomycetes</taxon>
        <taxon>Kitasatosporales</taxon>
        <taxon>Streptomycetaceae</taxon>
        <taxon>Streptomyces</taxon>
    </lineage>
</organism>
<dbReference type="EMBL" id="CP009313">
    <property type="protein sequence ID" value="AJE39845.1"/>
    <property type="molecule type" value="Genomic_DNA"/>
</dbReference>
<evidence type="ECO:0000313" key="3">
    <source>
        <dbReference type="EMBL" id="QEV38432.1"/>
    </source>
</evidence>
<reference evidence="2 4" key="2">
    <citation type="journal article" date="2016" name="Appl. Microbiol. Biotechnol.">
        <title>Exploiting the genome sequence of Streptomyces nodosus for enhanced antibiotic production.</title>
        <authorList>
            <person name="Sweeney P."/>
            <person name="Murphy C.D."/>
            <person name="Caffrey P."/>
        </authorList>
    </citation>
    <scope>NUCLEOTIDE SEQUENCE [LARGE SCALE GENOMIC DNA]</scope>
    <source>
        <strain evidence="2 4">ATCC 14899</strain>
    </source>
</reference>
<sequence>MLVVGDSWARDAASGIAAAFHGKGQVKDASVLACGIRKPINPMPNRHCPDWEREWPALMDKVRPDAVLLSVQWDAAEQQIDPGGKPVTIRDDKARKRFVVNLDRAVRILSRRGTPVYVFGSTFAHVPGSVAVLLSGILLEFSKKYPGVHYLDIYHQLCNDLNQCPKKMSGVPVYGTDVHTSKETKVRLGNWILNSMFHR</sequence>
<evidence type="ECO:0000313" key="4">
    <source>
        <dbReference type="Proteomes" id="UP000031526"/>
    </source>
</evidence>
<dbReference type="AlphaFoldDB" id="A0A0B5DF79"/>
<feature type="domain" description="SGNH" evidence="1">
    <location>
        <begin position="1"/>
        <end position="123"/>
    </location>
</feature>
<reference evidence="3 5" key="3">
    <citation type="submission" date="2017-09" db="EMBL/GenBank/DDBJ databases">
        <title>Streptomyces genome completion.</title>
        <authorList>
            <person name="Lee N."/>
            <person name="Cho B.-K."/>
        </authorList>
    </citation>
    <scope>NUCLEOTIDE SEQUENCE [LARGE SCALE GENOMIC DNA]</scope>
    <source>
        <strain evidence="3 5">ATCC 14899</strain>
    </source>
</reference>
<dbReference type="EMBL" id="CP023747">
    <property type="protein sequence ID" value="QEV38432.1"/>
    <property type="molecule type" value="Genomic_DNA"/>
</dbReference>
<reference evidence="4" key="1">
    <citation type="submission" date="2014-09" db="EMBL/GenBank/DDBJ databases">
        <title>Sequence of the Streptomyces nodosus genome.</title>
        <authorList>
            <person name="Sweeney P."/>
            <person name="Stephens N."/>
            <person name="Murphy C."/>
            <person name="Caffrey P."/>
        </authorList>
    </citation>
    <scope>NUCLEOTIDE SEQUENCE [LARGE SCALE GENOMIC DNA]</scope>
    <source>
        <strain evidence="4">ATCC 14899</strain>
    </source>
</reference>
<dbReference type="Pfam" id="PF19040">
    <property type="entry name" value="SGNH"/>
    <property type="match status" value="1"/>
</dbReference>
<evidence type="ECO:0000259" key="1">
    <source>
        <dbReference type="Pfam" id="PF19040"/>
    </source>
</evidence>
<keyword evidence="4" id="KW-1185">Reference proteome</keyword>
<dbReference type="HOGENOM" id="CLU_1371555_0_0_11"/>
<dbReference type="Proteomes" id="UP000325763">
    <property type="component" value="Chromosome"/>
</dbReference>
<evidence type="ECO:0000313" key="2">
    <source>
        <dbReference type="EMBL" id="AJE39845.1"/>
    </source>
</evidence>
<protein>
    <recommendedName>
        <fullName evidence="1">SGNH domain-containing protein</fullName>
    </recommendedName>
</protein>
<gene>
    <name evidence="3" type="ORF">CP978_07620</name>
    <name evidence="2" type="ORF">SNOD_07285</name>
</gene>
<accession>A0A0B5DF79</accession>
<dbReference type="KEGG" id="snq:CP978_07620"/>
<dbReference type="InterPro" id="IPR043968">
    <property type="entry name" value="SGNH"/>
</dbReference>
<dbReference type="SUPFAM" id="SSF52266">
    <property type="entry name" value="SGNH hydrolase"/>
    <property type="match status" value="1"/>
</dbReference>